<dbReference type="AlphaFoldDB" id="A0A6B3SYI7"/>
<keyword evidence="2" id="KW-1185">Reference proteome</keyword>
<name>A0A6B3SYI7_9BURK</name>
<dbReference type="Gene3D" id="3.40.50.1820">
    <property type="entry name" value="alpha/beta hydrolase"/>
    <property type="match status" value="1"/>
</dbReference>
<dbReference type="RefSeq" id="WP_163968781.1">
    <property type="nucleotide sequence ID" value="NZ_JAAIVB010000085.1"/>
</dbReference>
<dbReference type="InterPro" id="IPR029058">
    <property type="entry name" value="AB_hydrolase_fold"/>
</dbReference>
<protein>
    <recommendedName>
        <fullName evidence="3">Alpha/beta hydrolase</fullName>
    </recommendedName>
</protein>
<dbReference type="SUPFAM" id="SSF53474">
    <property type="entry name" value="alpha/beta-Hydrolases"/>
    <property type="match status" value="1"/>
</dbReference>
<dbReference type="Proteomes" id="UP000482155">
    <property type="component" value="Unassembled WGS sequence"/>
</dbReference>
<gene>
    <name evidence="1" type="ORF">G3574_27605</name>
</gene>
<organism evidence="1 2">
    <name type="scientific">Noviherbaspirillum galbum</name>
    <dbReference type="NCBI Taxonomy" id="2709383"/>
    <lineage>
        <taxon>Bacteria</taxon>
        <taxon>Pseudomonadati</taxon>
        <taxon>Pseudomonadota</taxon>
        <taxon>Betaproteobacteria</taxon>
        <taxon>Burkholderiales</taxon>
        <taxon>Oxalobacteraceae</taxon>
        <taxon>Noviherbaspirillum</taxon>
    </lineage>
</organism>
<sequence>MHIVYIHGNRATPNCFNFIRSQLSRQHEIVLEYDSEQGFYNNHERMLQQLQGIDEIFFIAHSLGGIHALHLANALADKTRGGVTVSTPYGGSEAAVLARLVLPFTQVLKDIHPLSAPVLQSKEFKIERPWTNVVSIHGGSPFMAKPNDGVVTRDSMRDRSDIDLVDVESNHYEVLQSPETVKIIKDMLAALDAEPAQTVPYGSLDGRRFAS</sequence>
<dbReference type="EMBL" id="JAAIVB010000085">
    <property type="protein sequence ID" value="NEX64865.1"/>
    <property type="molecule type" value="Genomic_DNA"/>
</dbReference>
<evidence type="ECO:0000313" key="1">
    <source>
        <dbReference type="EMBL" id="NEX64865.1"/>
    </source>
</evidence>
<proteinExistence type="predicted"/>
<accession>A0A6B3SYI7</accession>
<comment type="caution">
    <text evidence="1">The sequence shown here is derived from an EMBL/GenBank/DDBJ whole genome shotgun (WGS) entry which is preliminary data.</text>
</comment>
<reference evidence="1 2" key="1">
    <citation type="submission" date="2020-02" db="EMBL/GenBank/DDBJ databases">
        <authorList>
            <person name="Kim M.K."/>
        </authorList>
    </citation>
    <scope>NUCLEOTIDE SEQUENCE [LARGE SCALE GENOMIC DNA]</scope>
    <source>
        <strain evidence="1 2">17J57-3</strain>
    </source>
</reference>
<evidence type="ECO:0008006" key="3">
    <source>
        <dbReference type="Google" id="ProtNLM"/>
    </source>
</evidence>
<evidence type="ECO:0000313" key="2">
    <source>
        <dbReference type="Proteomes" id="UP000482155"/>
    </source>
</evidence>